<proteinExistence type="predicted"/>
<evidence type="ECO:0000313" key="3">
    <source>
        <dbReference type="Proteomes" id="UP000499080"/>
    </source>
</evidence>
<evidence type="ECO:0000313" key="2">
    <source>
        <dbReference type="EMBL" id="GBN05570.1"/>
    </source>
</evidence>
<gene>
    <name evidence="2" type="ORF">AVEN_124609_1</name>
</gene>
<accession>A0A4Y2KU69</accession>
<protein>
    <submittedName>
        <fullName evidence="2">Uncharacterized protein</fullName>
    </submittedName>
</protein>
<keyword evidence="1" id="KW-0732">Signal</keyword>
<evidence type="ECO:0000256" key="1">
    <source>
        <dbReference type="SAM" id="SignalP"/>
    </source>
</evidence>
<sequence>MPTVQQRILRLLLLVDFTMEKGCQAMSNMNASEFFVRSRSEKNVSITSSILLHFLPILMKKNNSAGFMRKSAEVSESVDKHICISSGFNRRRLRRQLANSTVKQRREMNLAHRFKFENIE</sequence>
<dbReference type="Proteomes" id="UP000499080">
    <property type="component" value="Unassembled WGS sequence"/>
</dbReference>
<keyword evidence="3" id="KW-1185">Reference proteome</keyword>
<dbReference type="EMBL" id="BGPR01004980">
    <property type="protein sequence ID" value="GBN05570.1"/>
    <property type="molecule type" value="Genomic_DNA"/>
</dbReference>
<dbReference type="AlphaFoldDB" id="A0A4Y2KU69"/>
<name>A0A4Y2KU69_ARAVE</name>
<organism evidence="2 3">
    <name type="scientific">Araneus ventricosus</name>
    <name type="common">Orbweaver spider</name>
    <name type="synonym">Epeira ventricosa</name>
    <dbReference type="NCBI Taxonomy" id="182803"/>
    <lineage>
        <taxon>Eukaryota</taxon>
        <taxon>Metazoa</taxon>
        <taxon>Ecdysozoa</taxon>
        <taxon>Arthropoda</taxon>
        <taxon>Chelicerata</taxon>
        <taxon>Arachnida</taxon>
        <taxon>Araneae</taxon>
        <taxon>Araneomorphae</taxon>
        <taxon>Entelegynae</taxon>
        <taxon>Araneoidea</taxon>
        <taxon>Araneidae</taxon>
        <taxon>Araneus</taxon>
    </lineage>
</organism>
<feature type="signal peptide" evidence="1">
    <location>
        <begin position="1"/>
        <end position="25"/>
    </location>
</feature>
<reference evidence="2 3" key="1">
    <citation type="journal article" date="2019" name="Sci. Rep.">
        <title>Orb-weaving spider Araneus ventricosus genome elucidates the spidroin gene catalogue.</title>
        <authorList>
            <person name="Kono N."/>
            <person name="Nakamura H."/>
            <person name="Ohtoshi R."/>
            <person name="Moran D.A.P."/>
            <person name="Shinohara A."/>
            <person name="Yoshida Y."/>
            <person name="Fujiwara M."/>
            <person name="Mori M."/>
            <person name="Tomita M."/>
            <person name="Arakawa K."/>
        </authorList>
    </citation>
    <scope>NUCLEOTIDE SEQUENCE [LARGE SCALE GENOMIC DNA]</scope>
</reference>
<feature type="chain" id="PRO_5021339137" evidence="1">
    <location>
        <begin position="26"/>
        <end position="120"/>
    </location>
</feature>
<comment type="caution">
    <text evidence="2">The sequence shown here is derived from an EMBL/GenBank/DDBJ whole genome shotgun (WGS) entry which is preliminary data.</text>
</comment>